<proteinExistence type="predicted"/>
<comment type="caution">
    <text evidence="2">The sequence shown here is derived from an EMBL/GenBank/DDBJ whole genome shotgun (WGS) entry which is preliminary data.</text>
</comment>
<feature type="compositionally biased region" description="Basic and acidic residues" evidence="1">
    <location>
        <begin position="57"/>
        <end position="68"/>
    </location>
</feature>
<accession>A0A3N4MCH4</accession>
<sequence>MWGGVFCAHGLVGRARGKKQRQEGEKRKSQANSEGLAEREDGNWEALGERWNIGGSDGEKREGKESVSRWEIEGTRVIPGAYPDLPWTLLGLTPDLPWT</sequence>
<keyword evidence="3" id="KW-1185">Reference proteome</keyword>
<evidence type="ECO:0000313" key="3">
    <source>
        <dbReference type="Proteomes" id="UP000279089"/>
    </source>
</evidence>
<evidence type="ECO:0000256" key="1">
    <source>
        <dbReference type="SAM" id="MobiDB-lite"/>
    </source>
</evidence>
<name>A0A3N4MCH4_9BACT</name>
<gene>
    <name evidence="2" type="ORF">EG028_08770</name>
</gene>
<dbReference type="EMBL" id="RMBX01000004">
    <property type="protein sequence ID" value="RPD41401.1"/>
    <property type="molecule type" value="Genomic_DNA"/>
</dbReference>
<feature type="region of interest" description="Disordered" evidence="1">
    <location>
        <begin position="14"/>
        <end position="68"/>
    </location>
</feature>
<reference evidence="3" key="1">
    <citation type="submission" date="2018-11" db="EMBL/GenBank/DDBJ databases">
        <title>Chitinophaga lutea sp.nov., isolate from arsenic contaminated soil.</title>
        <authorList>
            <person name="Zong Y."/>
        </authorList>
    </citation>
    <scope>NUCLEOTIDE SEQUENCE [LARGE SCALE GENOMIC DNA]</scope>
    <source>
        <strain evidence="3">YLT18</strain>
    </source>
</reference>
<evidence type="ECO:0000313" key="2">
    <source>
        <dbReference type="EMBL" id="RPD41401.1"/>
    </source>
</evidence>
<dbReference type="Proteomes" id="UP000279089">
    <property type="component" value="Unassembled WGS sequence"/>
</dbReference>
<protein>
    <submittedName>
        <fullName evidence="2">Uncharacterized protein</fullName>
    </submittedName>
</protein>
<dbReference type="AlphaFoldDB" id="A0A3N4MCH4"/>
<organism evidence="2 3">
    <name type="scientific">Chitinophaga barathri</name>
    <dbReference type="NCBI Taxonomy" id="1647451"/>
    <lineage>
        <taxon>Bacteria</taxon>
        <taxon>Pseudomonadati</taxon>
        <taxon>Bacteroidota</taxon>
        <taxon>Chitinophagia</taxon>
        <taxon>Chitinophagales</taxon>
        <taxon>Chitinophagaceae</taxon>
        <taxon>Chitinophaga</taxon>
    </lineage>
</organism>